<keyword evidence="3" id="KW-1185">Reference proteome</keyword>
<keyword evidence="1" id="KW-0472">Membrane</keyword>
<evidence type="ECO:0000313" key="3">
    <source>
        <dbReference type="Proteomes" id="UP000317371"/>
    </source>
</evidence>
<accession>A0A540VHW6</accession>
<dbReference type="RefSeq" id="WP_141609504.1">
    <property type="nucleotide sequence ID" value="NZ_VIGC02000008.1"/>
</dbReference>
<evidence type="ECO:0000313" key="2">
    <source>
        <dbReference type="EMBL" id="TQE96359.1"/>
    </source>
</evidence>
<dbReference type="EMBL" id="VIGC01000008">
    <property type="protein sequence ID" value="TQE96359.1"/>
    <property type="molecule type" value="Genomic_DNA"/>
</dbReference>
<evidence type="ECO:0000256" key="1">
    <source>
        <dbReference type="SAM" id="Phobius"/>
    </source>
</evidence>
<keyword evidence="1" id="KW-1133">Transmembrane helix</keyword>
<comment type="caution">
    <text evidence="2">The sequence shown here is derived from an EMBL/GenBank/DDBJ whole genome shotgun (WGS) entry which is preliminary data.</text>
</comment>
<organism evidence="2 3">
    <name type="scientific">Litorilinea aerophila</name>
    <dbReference type="NCBI Taxonomy" id="1204385"/>
    <lineage>
        <taxon>Bacteria</taxon>
        <taxon>Bacillati</taxon>
        <taxon>Chloroflexota</taxon>
        <taxon>Caldilineae</taxon>
        <taxon>Caldilineales</taxon>
        <taxon>Caldilineaceae</taxon>
        <taxon>Litorilinea</taxon>
    </lineage>
</organism>
<dbReference type="Proteomes" id="UP000317371">
    <property type="component" value="Unassembled WGS sequence"/>
</dbReference>
<name>A0A540VHW6_9CHLR</name>
<sequence length="170" mass="17381">MARQASFRRLWQMGAVLLLGLMLLPAVPALAHGGAEITVEPAVVVPGGSINVKGEGVEAGEEFTISLQGVGFETTLGTVTVGDDEDFHQEFTIPANVSSGIYQVVAVSGEGETLTAELTVEAGEGAAVPAEPSAALMALDRSKSLLEWGVIGVGLLLSLGLGLVLVRGKS</sequence>
<proteinExistence type="predicted"/>
<gene>
    <name evidence="2" type="ORF">FKZ61_07655</name>
</gene>
<reference evidence="2 3" key="1">
    <citation type="submission" date="2019-06" db="EMBL/GenBank/DDBJ databases">
        <title>Genome sequence of Litorilinea aerophila BAA-2444.</title>
        <authorList>
            <person name="Maclea K.S."/>
            <person name="Maurais E.G."/>
            <person name="Iannazzi L.C."/>
        </authorList>
    </citation>
    <scope>NUCLEOTIDE SEQUENCE [LARGE SCALE GENOMIC DNA]</scope>
    <source>
        <strain evidence="2 3">ATCC BAA-2444</strain>
    </source>
</reference>
<dbReference type="AlphaFoldDB" id="A0A540VHW6"/>
<keyword evidence="1" id="KW-0812">Transmembrane</keyword>
<protein>
    <submittedName>
        <fullName evidence="2">Uncharacterized protein</fullName>
    </submittedName>
</protein>
<feature type="transmembrane region" description="Helical" evidence="1">
    <location>
        <begin position="145"/>
        <end position="166"/>
    </location>
</feature>
<dbReference type="InParanoid" id="A0A540VHW6"/>